<protein>
    <recommendedName>
        <fullName evidence="1">Methyltransferase domain-containing protein</fullName>
    </recommendedName>
</protein>
<feature type="domain" description="Methyltransferase" evidence="1">
    <location>
        <begin position="98"/>
        <end position="189"/>
    </location>
</feature>
<gene>
    <name evidence="2" type="ORF">MmonteBS_15720</name>
    <name evidence="3" type="ORF">NJB18185_28660</name>
</gene>
<dbReference type="EMBL" id="BQYH01000018">
    <property type="protein sequence ID" value="GKU73095.1"/>
    <property type="molecule type" value="Genomic_DNA"/>
</dbReference>
<reference evidence="3" key="3">
    <citation type="journal article" date="2022" name="Microbiol. Resour. Announc.">
        <title>Draft Genome Sequences of Eight Mycobacterium montefiorense Strains Isolated from Salamanders in Captivity.</title>
        <authorList>
            <person name="Komine T."/>
            <person name="Ihara H."/>
            <person name="Fukano H."/>
            <person name="Hoshino Y."/>
            <person name="Kurata O."/>
            <person name="Wada S."/>
        </authorList>
    </citation>
    <scope>NUCLEOTIDE SEQUENCE</scope>
    <source>
        <strain evidence="3">NJB18185</strain>
    </source>
</reference>
<dbReference type="Gene3D" id="3.40.50.150">
    <property type="entry name" value="Vaccinia Virus protein VP39"/>
    <property type="match status" value="1"/>
</dbReference>
<reference evidence="4" key="2">
    <citation type="submission" date="2018-04" db="EMBL/GenBank/DDBJ databases">
        <title>Draft genome sequence of Mycobacterium montefiorense isolated from Japanese black salamander.</title>
        <authorList>
            <person name="Fukano H."/>
            <person name="Yoshida M."/>
            <person name="Shimizu A."/>
            <person name="Iwao H."/>
            <person name="Kurata O."/>
            <person name="Katayama Y."/>
            <person name="Omatsu T."/>
            <person name="Mizutani T."/>
            <person name="Wada S."/>
            <person name="Hoshino Y."/>
        </authorList>
    </citation>
    <scope>NUCLEOTIDE SEQUENCE [LARGE SCALE GENOMIC DNA]</scope>
    <source>
        <strain evidence="4">BS</strain>
    </source>
</reference>
<dbReference type="Proteomes" id="UP000245060">
    <property type="component" value="Unassembled WGS sequence"/>
</dbReference>
<sequence length="238" mass="25981">MIAGIYLGSQVDNCGVTFHYRAAHKAERLNIFRGADPLATEIIFPYPLLDNAGNEYVSPSGEWDENLTLINGLDADELHLREHGFNLAEKFLVPGSVIYDPACSTGTYLGSLSRYFPNCNFIGSDRSFAMTQRAAEKIPRVFVADAGNAPIANGSIDLLILRFLNAEVMPRTIAGDLFIQLSNLVSPRGRIFMFGHTPLLLDVSSAAHAANLQIESQIGVEPRSAGIFQFYQLGRGAT</sequence>
<comment type="caution">
    <text evidence="3">The sequence shown here is derived from an EMBL/GenBank/DDBJ whole genome shotgun (WGS) entry which is preliminary data.</text>
</comment>
<dbReference type="EMBL" id="BFCH01000011">
    <property type="protein sequence ID" value="GBG37200.1"/>
    <property type="molecule type" value="Genomic_DNA"/>
</dbReference>
<keyword evidence="4" id="KW-1185">Reference proteome</keyword>
<dbReference type="RefSeq" id="WP_165839762.1">
    <property type="nucleotide sequence ID" value="NZ_BFCH01000011.1"/>
</dbReference>
<evidence type="ECO:0000313" key="4">
    <source>
        <dbReference type="Proteomes" id="UP000245060"/>
    </source>
</evidence>
<evidence type="ECO:0000313" key="5">
    <source>
        <dbReference type="Proteomes" id="UP001139505"/>
    </source>
</evidence>
<proteinExistence type="predicted"/>
<dbReference type="InterPro" id="IPR041698">
    <property type="entry name" value="Methyltransf_25"/>
</dbReference>
<dbReference type="InterPro" id="IPR029063">
    <property type="entry name" value="SAM-dependent_MTases_sf"/>
</dbReference>
<dbReference type="Pfam" id="PF13649">
    <property type="entry name" value="Methyltransf_25"/>
    <property type="match status" value="1"/>
</dbReference>
<organism evidence="3 5">
    <name type="scientific">Mycobacterium montefiorense</name>
    <dbReference type="NCBI Taxonomy" id="154654"/>
    <lineage>
        <taxon>Bacteria</taxon>
        <taxon>Bacillati</taxon>
        <taxon>Actinomycetota</taxon>
        <taxon>Actinomycetes</taxon>
        <taxon>Mycobacteriales</taxon>
        <taxon>Mycobacteriaceae</taxon>
        <taxon>Mycobacterium</taxon>
        <taxon>Mycobacterium simiae complex</taxon>
    </lineage>
</organism>
<dbReference type="Proteomes" id="UP001139505">
    <property type="component" value="Unassembled WGS sequence"/>
</dbReference>
<reference evidence="2" key="1">
    <citation type="journal article" date="2018" name="Genome Announc.">
        <title>Draft Genome Sequence of Mycobacterium montefiorense Isolated from Japanese Black Salamander (Hynobius nigrescens).</title>
        <authorList>
            <person name="Fukano H."/>
            <person name="Yoshida M."/>
            <person name="Shimizu A."/>
            <person name="Iwao H."/>
            <person name="Katayama Y."/>
            <person name="Omatsu T."/>
            <person name="Mizutani T."/>
            <person name="Kurata O."/>
            <person name="Wada S."/>
            <person name="Hoshino Y."/>
        </authorList>
    </citation>
    <scope>NUCLEOTIDE SEQUENCE</scope>
    <source>
        <strain evidence="2">BS</strain>
    </source>
</reference>
<accession>A0AA37PMM4</accession>
<name>A0AA37PMM4_9MYCO</name>
<evidence type="ECO:0000259" key="1">
    <source>
        <dbReference type="Pfam" id="PF13649"/>
    </source>
</evidence>
<evidence type="ECO:0000313" key="3">
    <source>
        <dbReference type="EMBL" id="GKU73095.1"/>
    </source>
</evidence>
<dbReference type="SUPFAM" id="SSF53335">
    <property type="entry name" value="S-adenosyl-L-methionine-dependent methyltransferases"/>
    <property type="match status" value="1"/>
</dbReference>
<dbReference type="AlphaFoldDB" id="A0AA37PMM4"/>
<evidence type="ECO:0000313" key="2">
    <source>
        <dbReference type="EMBL" id="GBG37200.1"/>
    </source>
</evidence>
<reference evidence="3" key="4">
    <citation type="submission" date="2022-04" db="EMBL/GenBank/DDBJ databases">
        <authorList>
            <person name="Komine T."/>
            <person name="Fukano H."/>
            <person name="Wada S."/>
        </authorList>
    </citation>
    <scope>NUCLEOTIDE SEQUENCE</scope>
    <source>
        <strain evidence="3">NJB18185</strain>
    </source>
</reference>